<protein>
    <recommendedName>
        <fullName evidence="4">Cytochrome bo(3) ubiquinol oxidase subunit 4</fullName>
    </recommendedName>
    <alternativeName>
        <fullName evidence="16">Cytochrome o ubiquinol oxidase subunit 4</fullName>
    </alternativeName>
    <alternativeName>
        <fullName evidence="13">Oxidase bo(3) subunit 4</fullName>
    </alternativeName>
    <alternativeName>
        <fullName evidence="14">Ubiquinol oxidase polypeptide IV</fullName>
    </alternativeName>
    <alternativeName>
        <fullName evidence="15">Ubiquinol oxidase subunit 4</fullName>
    </alternativeName>
</protein>
<dbReference type="GO" id="GO:0015078">
    <property type="term" value="F:proton transmembrane transporter activity"/>
    <property type="evidence" value="ECO:0007669"/>
    <property type="project" value="TreeGrafter"/>
</dbReference>
<evidence type="ECO:0000256" key="11">
    <source>
        <dbReference type="ARBA" id="ARBA00023136"/>
    </source>
</evidence>
<keyword evidence="6" id="KW-1003">Cell membrane</keyword>
<feature type="transmembrane region" description="Helical" evidence="17">
    <location>
        <begin position="47"/>
        <end position="69"/>
    </location>
</feature>
<organism evidence="18 19">
    <name type="scientific">Entomobacter blattae</name>
    <dbReference type="NCBI Taxonomy" id="2762277"/>
    <lineage>
        <taxon>Bacteria</taxon>
        <taxon>Pseudomonadati</taxon>
        <taxon>Pseudomonadota</taxon>
        <taxon>Alphaproteobacteria</taxon>
        <taxon>Acetobacterales</taxon>
        <taxon>Acetobacteraceae</taxon>
        <taxon>Entomobacter</taxon>
    </lineage>
</organism>
<dbReference type="GO" id="GO:0015990">
    <property type="term" value="P:electron transport coupled proton transport"/>
    <property type="evidence" value="ECO:0007669"/>
    <property type="project" value="InterPro"/>
</dbReference>
<evidence type="ECO:0000313" key="18">
    <source>
        <dbReference type="EMBL" id="QNT78542.1"/>
    </source>
</evidence>
<dbReference type="NCBIfam" id="TIGR02847">
    <property type="entry name" value="CyoD"/>
    <property type="match status" value="1"/>
</dbReference>
<comment type="function">
    <text evidence="12">Cytochrome bo(3) ubiquinol terminal oxidase is the component of the aerobic respiratory chain of E.coli that predominates when cells are grown at high aeration. Has proton pump activity across the membrane in addition to electron transfer, pumping 2 protons/electron.</text>
</comment>
<keyword evidence="5" id="KW-0813">Transport</keyword>
<evidence type="ECO:0000256" key="10">
    <source>
        <dbReference type="ARBA" id="ARBA00023002"/>
    </source>
</evidence>
<comment type="subcellular location">
    <subcellularLocation>
        <location evidence="1">Cell membrane</location>
        <topology evidence="1">Multi-pass membrane protein</topology>
    </subcellularLocation>
</comment>
<keyword evidence="7 17" id="KW-0812">Transmembrane</keyword>
<dbReference type="PANTHER" id="PTHR36835">
    <property type="entry name" value="CYTOCHROME BO(3) UBIQUINOL OXIDASE SUBUNIT 4"/>
    <property type="match status" value="1"/>
</dbReference>
<gene>
    <name evidence="18" type="primary">cyoD</name>
    <name evidence="18" type="ORF">JGUZn3_13160</name>
</gene>
<dbReference type="GO" id="GO:0005886">
    <property type="term" value="C:plasma membrane"/>
    <property type="evidence" value="ECO:0007669"/>
    <property type="project" value="UniProtKB-SubCell"/>
</dbReference>
<keyword evidence="19" id="KW-1185">Reference proteome</keyword>
<sequence length="111" mass="12422">MNQNEHANTHGGSHITVGSYLIGFALAVILTVASFVLVMSQSLTPQATVVAIALLAFIQVIVHLKFFLHLDFSEDERWNRYALYVTIFFVSVIVAGTLFVMWNIAMNMMSR</sequence>
<accession>A0A7H1NRY2</accession>
<dbReference type="KEGG" id="ebla:JGUZn3_13160"/>
<keyword evidence="9 17" id="KW-1133">Transmembrane helix</keyword>
<dbReference type="GO" id="GO:0019646">
    <property type="term" value="P:aerobic electron transport chain"/>
    <property type="evidence" value="ECO:0007669"/>
    <property type="project" value="TreeGrafter"/>
</dbReference>
<evidence type="ECO:0000256" key="5">
    <source>
        <dbReference type="ARBA" id="ARBA00022448"/>
    </source>
</evidence>
<dbReference type="EMBL" id="CP060244">
    <property type="protein sequence ID" value="QNT78542.1"/>
    <property type="molecule type" value="Genomic_DNA"/>
</dbReference>
<dbReference type="GO" id="GO:0009319">
    <property type="term" value="C:cytochrome o ubiquinol oxidase complex"/>
    <property type="evidence" value="ECO:0007669"/>
    <property type="project" value="TreeGrafter"/>
</dbReference>
<evidence type="ECO:0000256" key="6">
    <source>
        <dbReference type="ARBA" id="ARBA00022475"/>
    </source>
</evidence>
<evidence type="ECO:0000256" key="9">
    <source>
        <dbReference type="ARBA" id="ARBA00022989"/>
    </source>
</evidence>
<dbReference type="AlphaFoldDB" id="A0A7H1NRY2"/>
<evidence type="ECO:0000256" key="8">
    <source>
        <dbReference type="ARBA" id="ARBA00022982"/>
    </source>
</evidence>
<evidence type="ECO:0000256" key="15">
    <source>
        <dbReference type="ARBA" id="ARBA00031887"/>
    </source>
</evidence>
<keyword evidence="11 17" id="KW-0472">Membrane</keyword>
<evidence type="ECO:0000256" key="1">
    <source>
        <dbReference type="ARBA" id="ARBA00004651"/>
    </source>
</evidence>
<dbReference type="InterPro" id="IPR005171">
    <property type="entry name" value="Cyt_c_oxidase_su4_prok"/>
</dbReference>
<dbReference type="Pfam" id="PF03626">
    <property type="entry name" value="COX4_pro"/>
    <property type="match status" value="1"/>
</dbReference>
<reference evidence="18 19" key="1">
    <citation type="submission" date="2020-08" db="EMBL/GenBank/DDBJ databases">
        <title>Complete genome sequence of Entomobacter blattae G55GP.</title>
        <authorList>
            <person name="Poehlein A."/>
            <person name="Guzman J."/>
            <person name="Daniel R."/>
            <person name="Vilcinskas A."/>
        </authorList>
    </citation>
    <scope>NUCLEOTIDE SEQUENCE [LARGE SCALE GENOMIC DNA]</scope>
    <source>
        <strain evidence="18 19">G55GP</strain>
    </source>
</reference>
<dbReference type="Proteomes" id="UP000516349">
    <property type="component" value="Chromosome"/>
</dbReference>
<keyword evidence="10" id="KW-0560">Oxidoreductase</keyword>
<dbReference type="GO" id="GO:0009486">
    <property type="term" value="F:cytochrome bo3 ubiquinol oxidase activity"/>
    <property type="evidence" value="ECO:0007669"/>
    <property type="project" value="InterPro"/>
</dbReference>
<evidence type="ECO:0000313" key="19">
    <source>
        <dbReference type="Proteomes" id="UP000516349"/>
    </source>
</evidence>
<evidence type="ECO:0000256" key="12">
    <source>
        <dbReference type="ARBA" id="ARBA00025694"/>
    </source>
</evidence>
<evidence type="ECO:0000256" key="17">
    <source>
        <dbReference type="SAM" id="Phobius"/>
    </source>
</evidence>
<name>A0A7H1NRY2_9PROT</name>
<comment type="similarity">
    <text evidence="2">Belongs to the cytochrome c oxidase bacterial subunit 4 family.</text>
</comment>
<dbReference type="InterPro" id="IPR050968">
    <property type="entry name" value="Cytochrome_c_oxidase_bac_sub4"/>
</dbReference>
<evidence type="ECO:0000256" key="16">
    <source>
        <dbReference type="ARBA" id="ARBA00032185"/>
    </source>
</evidence>
<evidence type="ECO:0000256" key="14">
    <source>
        <dbReference type="ARBA" id="ARBA00030211"/>
    </source>
</evidence>
<evidence type="ECO:0000256" key="2">
    <source>
        <dbReference type="ARBA" id="ARBA00008079"/>
    </source>
</evidence>
<proteinExistence type="inferred from homology"/>
<feature type="transmembrane region" description="Helical" evidence="17">
    <location>
        <begin position="81"/>
        <end position="105"/>
    </location>
</feature>
<dbReference type="RefSeq" id="WP_203412797.1">
    <property type="nucleotide sequence ID" value="NZ_CP060244.1"/>
</dbReference>
<evidence type="ECO:0000256" key="3">
    <source>
        <dbReference type="ARBA" id="ARBA00011700"/>
    </source>
</evidence>
<evidence type="ECO:0000256" key="13">
    <source>
        <dbReference type="ARBA" id="ARBA00030071"/>
    </source>
</evidence>
<comment type="subunit">
    <text evidence="3">Heterooctamer of two A chains, two B chains, two C chains and two D chains.</text>
</comment>
<dbReference type="PANTHER" id="PTHR36835:SF1">
    <property type="entry name" value="CYTOCHROME BO(3) UBIQUINOL OXIDASE SUBUNIT 4"/>
    <property type="match status" value="1"/>
</dbReference>
<feature type="transmembrane region" description="Helical" evidence="17">
    <location>
        <begin position="20"/>
        <end position="40"/>
    </location>
</feature>
<evidence type="ECO:0000256" key="4">
    <source>
        <dbReference type="ARBA" id="ARBA00014689"/>
    </source>
</evidence>
<evidence type="ECO:0000256" key="7">
    <source>
        <dbReference type="ARBA" id="ARBA00022692"/>
    </source>
</evidence>
<keyword evidence="8" id="KW-0249">Electron transport</keyword>
<dbReference type="InterPro" id="IPR014210">
    <property type="entry name" value="Cyt_o_ubiqinol_oxidase_su4"/>
</dbReference>